<accession>A0A9D1LE32</accession>
<evidence type="ECO:0000259" key="1">
    <source>
        <dbReference type="Pfam" id="PF00149"/>
    </source>
</evidence>
<sequence length="408" mass="45367">MHAPKPVSIQIPADRLKIGIISDAQLPVTRRALAKKDTYLQSLRRALAYYREIGAHMVLFAGDIGDLGSCFAFRTYARAVREAFSGADTVVQTIMGNHDYWGKGLVGALPHRLMFRLLVGEKPWSHYVVNGYHFLGVSPNCGSMTAGYKKVLPWLETALANAAASSDGKPIFVMTHNQPRNTCYGAEDWGDDTLDALFSQYPNLVSFSGHSHYSILDERSVWQGAYTVFSTQSLSYTELEEGKVNGTIPPHAEEAPMGFLLELSDRTFRLRRLCFAASGVTEEKPDCPWEFPMPFVNDRRYAFGPRQAKNRPPVMPDPAAHARLCGDKVRLTFCAGTDDDFVHSYKVVTDTGREFLFFSDFYNGLTRMQSPVELSLPAADLADAGRVRIYAVDSWGAQSESFAEASLF</sequence>
<dbReference type="SUPFAM" id="SSF56300">
    <property type="entry name" value="Metallo-dependent phosphatases"/>
    <property type="match status" value="1"/>
</dbReference>
<proteinExistence type="predicted"/>
<dbReference type="InterPro" id="IPR004843">
    <property type="entry name" value="Calcineurin-like_PHP"/>
</dbReference>
<dbReference type="InterPro" id="IPR029052">
    <property type="entry name" value="Metallo-depent_PP-like"/>
</dbReference>
<protein>
    <submittedName>
        <fullName evidence="2">Metallophosphoesterase</fullName>
    </submittedName>
</protein>
<reference evidence="2" key="1">
    <citation type="submission" date="2020-10" db="EMBL/GenBank/DDBJ databases">
        <authorList>
            <person name="Gilroy R."/>
        </authorList>
    </citation>
    <scope>NUCLEOTIDE SEQUENCE</scope>
    <source>
        <strain evidence="2">ChiGjej1B1-19959</strain>
    </source>
</reference>
<dbReference type="Pfam" id="PF00149">
    <property type="entry name" value="Metallophos"/>
    <property type="match status" value="1"/>
</dbReference>
<gene>
    <name evidence="2" type="ORF">IAC53_01615</name>
</gene>
<dbReference type="Gene3D" id="3.60.21.10">
    <property type="match status" value="1"/>
</dbReference>
<feature type="domain" description="Calcineurin-like phosphoesterase" evidence="1">
    <location>
        <begin position="16"/>
        <end position="213"/>
    </location>
</feature>
<dbReference type="AlphaFoldDB" id="A0A9D1LE32"/>
<organism evidence="2 3">
    <name type="scientific">Candidatus Fimenecus excrementigallinarum</name>
    <dbReference type="NCBI Taxonomy" id="2840816"/>
    <lineage>
        <taxon>Bacteria</taxon>
        <taxon>Bacillati</taxon>
        <taxon>Bacillota</taxon>
        <taxon>Clostridia</taxon>
        <taxon>Candidatus Fimenecus</taxon>
    </lineage>
</organism>
<dbReference type="Proteomes" id="UP000824071">
    <property type="component" value="Unassembled WGS sequence"/>
</dbReference>
<evidence type="ECO:0000313" key="2">
    <source>
        <dbReference type="EMBL" id="HIU35292.1"/>
    </source>
</evidence>
<dbReference type="EMBL" id="DVMW01000012">
    <property type="protein sequence ID" value="HIU35292.1"/>
    <property type="molecule type" value="Genomic_DNA"/>
</dbReference>
<dbReference type="GO" id="GO:0016787">
    <property type="term" value="F:hydrolase activity"/>
    <property type="evidence" value="ECO:0007669"/>
    <property type="project" value="InterPro"/>
</dbReference>
<reference evidence="2" key="2">
    <citation type="journal article" date="2021" name="PeerJ">
        <title>Extensive microbial diversity within the chicken gut microbiome revealed by metagenomics and culture.</title>
        <authorList>
            <person name="Gilroy R."/>
            <person name="Ravi A."/>
            <person name="Getino M."/>
            <person name="Pursley I."/>
            <person name="Horton D.L."/>
            <person name="Alikhan N.F."/>
            <person name="Baker D."/>
            <person name="Gharbi K."/>
            <person name="Hall N."/>
            <person name="Watson M."/>
            <person name="Adriaenssens E.M."/>
            <person name="Foster-Nyarko E."/>
            <person name="Jarju S."/>
            <person name="Secka A."/>
            <person name="Antonio M."/>
            <person name="Oren A."/>
            <person name="Chaudhuri R.R."/>
            <person name="La Ragione R."/>
            <person name="Hildebrand F."/>
            <person name="Pallen M.J."/>
        </authorList>
    </citation>
    <scope>NUCLEOTIDE SEQUENCE</scope>
    <source>
        <strain evidence="2">ChiGjej1B1-19959</strain>
    </source>
</reference>
<name>A0A9D1LE32_9FIRM</name>
<evidence type="ECO:0000313" key="3">
    <source>
        <dbReference type="Proteomes" id="UP000824071"/>
    </source>
</evidence>
<comment type="caution">
    <text evidence="2">The sequence shown here is derived from an EMBL/GenBank/DDBJ whole genome shotgun (WGS) entry which is preliminary data.</text>
</comment>